<dbReference type="AlphaFoldDB" id="A0AAP0JKX0"/>
<evidence type="ECO:0000313" key="2">
    <source>
        <dbReference type="Proteomes" id="UP001420932"/>
    </source>
</evidence>
<evidence type="ECO:0000313" key="1">
    <source>
        <dbReference type="EMBL" id="KAK9135376.1"/>
    </source>
</evidence>
<comment type="caution">
    <text evidence="1">The sequence shown here is derived from an EMBL/GenBank/DDBJ whole genome shotgun (WGS) entry which is preliminary data.</text>
</comment>
<proteinExistence type="predicted"/>
<protein>
    <submittedName>
        <fullName evidence="1">Uncharacterized protein</fullName>
    </submittedName>
</protein>
<reference evidence="1 2" key="1">
    <citation type="submission" date="2024-01" db="EMBL/GenBank/DDBJ databases">
        <title>Genome assemblies of Stephania.</title>
        <authorList>
            <person name="Yang L."/>
        </authorList>
    </citation>
    <scope>NUCLEOTIDE SEQUENCE [LARGE SCALE GENOMIC DNA]</scope>
    <source>
        <strain evidence="1">YNDBR</strain>
        <tissue evidence="1">Leaf</tissue>
    </source>
</reference>
<gene>
    <name evidence="1" type="ORF">Syun_014706</name>
</gene>
<dbReference type="EMBL" id="JBBNAF010000006">
    <property type="protein sequence ID" value="KAK9135376.1"/>
    <property type="molecule type" value="Genomic_DNA"/>
</dbReference>
<accession>A0AAP0JKX0</accession>
<sequence length="53" mass="6361">MIKDVNTILQKKSTRRANYLEIDYKSKTRCLTIKLASQFIEETHYRWKGSPTR</sequence>
<dbReference type="Proteomes" id="UP001420932">
    <property type="component" value="Unassembled WGS sequence"/>
</dbReference>
<keyword evidence="2" id="KW-1185">Reference proteome</keyword>
<organism evidence="1 2">
    <name type="scientific">Stephania yunnanensis</name>
    <dbReference type="NCBI Taxonomy" id="152371"/>
    <lineage>
        <taxon>Eukaryota</taxon>
        <taxon>Viridiplantae</taxon>
        <taxon>Streptophyta</taxon>
        <taxon>Embryophyta</taxon>
        <taxon>Tracheophyta</taxon>
        <taxon>Spermatophyta</taxon>
        <taxon>Magnoliopsida</taxon>
        <taxon>Ranunculales</taxon>
        <taxon>Menispermaceae</taxon>
        <taxon>Menispermoideae</taxon>
        <taxon>Cissampelideae</taxon>
        <taxon>Stephania</taxon>
    </lineage>
</organism>
<name>A0AAP0JKX0_9MAGN</name>